<accession>A0A317EDX9</accession>
<feature type="region of interest" description="Disordered" evidence="1">
    <location>
        <begin position="368"/>
        <end position="390"/>
    </location>
</feature>
<gene>
    <name evidence="2" type="ORF">DKG74_07095</name>
</gene>
<proteinExistence type="predicted"/>
<name>A0A317EDX9_9PROT</name>
<evidence type="ECO:0000313" key="2">
    <source>
        <dbReference type="EMBL" id="PWR24812.1"/>
    </source>
</evidence>
<dbReference type="AlphaFoldDB" id="A0A317EDX9"/>
<dbReference type="NCBIfam" id="TIGR01537">
    <property type="entry name" value="portal_HK97"/>
    <property type="match status" value="1"/>
</dbReference>
<evidence type="ECO:0000256" key="1">
    <source>
        <dbReference type="SAM" id="MobiDB-lite"/>
    </source>
</evidence>
<dbReference type="Proteomes" id="UP000245461">
    <property type="component" value="Unassembled WGS sequence"/>
</dbReference>
<comment type="caution">
    <text evidence="2">The sequence shown here is derived from an EMBL/GenBank/DDBJ whole genome shotgun (WGS) entry which is preliminary data.</text>
</comment>
<sequence>MLGDPAMEAYLRGGAETLSGAVVSPEASLRNMAVWRCVDLISGSIGMLPLYLRERDASGGIANAEHHALYRVLMSRPNGYQTPLVFKAHMQMRALVNGNAYALIVRSRGRVIALNPIDPNRVRVRLQNDWSVIYDVTRPDGTLVSLPSSDILHLRGLSWDGVLGISRTAVAREAIGLAMQAEAGTARLYKNGVMVGGFLQHPGKLGDDAFANLDASLKSKYSGVENAGKWIILEEGMKAEVAQSSARDNQQIETRKFQIEEVARAFGVPRPLLMMDETSWGSGIEQLGILFVRYSLAPWFRAWEEAIALTCLTEAEIGRYYADFDEKEMLRGSLTDQANFYAKALGAGGSQPWMQANEVREDVGLGPHVDGAGLKNPMTTQTTGAGNEPA</sequence>
<keyword evidence="3" id="KW-1185">Reference proteome</keyword>
<dbReference type="InterPro" id="IPR006427">
    <property type="entry name" value="Portal_HK97"/>
</dbReference>
<reference evidence="2 3" key="1">
    <citation type="submission" date="2018-05" db="EMBL/GenBank/DDBJ databases">
        <title>Zavarzinia sp. HR-AS.</title>
        <authorList>
            <person name="Lee Y."/>
            <person name="Jeon C.O."/>
        </authorList>
    </citation>
    <scope>NUCLEOTIDE SEQUENCE [LARGE SCALE GENOMIC DNA]</scope>
    <source>
        <strain evidence="2 3">HR-AS</strain>
    </source>
</reference>
<dbReference type="InterPro" id="IPR006944">
    <property type="entry name" value="Phage/GTA_portal"/>
</dbReference>
<evidence type="ECO:0000313" key="3">
    <source>
        <dbReference type="Proteomes" id="UP000245461"/>
    </source>
</evidence>
<dbReference type="Pfam" id="PF04860">
    <property type="entry name" value="Phage_portal"/>
    <property type="match status" value="1"/>
</dbReference>
<organism evidence="2 3">
    <name type="scientific">Zavarzinia aquatilis</name>
    <dbReference type="NCBI Taxonomy" id="2211142"/>
    <lineage>
        <taxon>Bacteria</taxon>
        <taxon>Pseudomonadati</taxon>
        <taxon>Pseudomonadota</taxon>
        <taxon>Alphaproteobacteria</taxon>
        <taxon>Rhodospirillales</taxon>
        <taxon>Zavarziniaceae</taxon>
        <taxon>Zavarzinia</taxon>
    </lineage>
</organism>
<feature type="compositionally biased region" description="Polar residues" evidence="1">
    <location>
        <begin position="377"/>
        <end position="390"/>
    </location>
</feature>
<protein>
    <submittedName>
        <fullName evidence="2">Phage portal protein</fullName>
    </submittedName>
</protein>
<dbReference type="EMBL" id="QGLE01000003">
    <property type="protein sequence ID" value="PWR24812.1"/>
    <property type="molecule type" value="Genomic_DNA"/>
</dbReference>
<dbReference type="OrthoDB" id="7592047at2"/>